<keyword evidence="3" id="KW-1185">Reference proteome</keyword>
<evidence type="ECO:0000259" key="1">
    <source>
        <dbReference type="Pfam" id="PF07969"/>
    </source>
</evidence>
<dbReference type="Proteomes" id="UP000245765">
    <property type="component" value="Unassembled WGS sequence"/>
</dbReference>
<dbReference type="EMBL" id="QGNA01000001">
    <property type="protein sequence ID" value="PWS39316.1"/>
    <property type="molecule type" value="Genomic_DNA"/>
</dbReference>
<dbReference type="CDD" id="cd01300">
    <property type="entry name" value="YtcJ_like"/>
    <property type="match status" value="1"/>
</dbReference>
<dbReference type="InterPro" id="IPR013108">
    <property type="entry name" value="Amidohydro_3"/>
</dbReference>
<dbReference type="AlphaFoldDB" id="A0A317FNW0"/>
<accession>A0A317FNW0</accession>
<evidence type="ECO:0000313" key="3">
    <source>
        <dbReference type="Proteomes" id="UP000245765"/>
    </source>
</evidence>
<dbReference type="PANTHER" id="PTHR22642:SF2">
    <property type="entry name" value="PROTEIN LONG AFTER FAR-RED 3"/>
    <property type="match status" value="1"/>
</dbReference>
<keyword evidence="2" id="KW-0378">Hydrolase</keyword>
<dbReference type="Gene3D" id="3.20.20.140">
    <property type="entry name" value="Metal-dependent hydrolases"/>
    <property type="match status" value="1"/>
</dbReference>
<dbReference type="Pfam" id="PF07969">
    <property type="entry name" value="Amidohydro_3"/>
    <property type="match status" value="1"/>
</dbReference>
<gene>
    <name evidence="2" type="ORF">DFH01_05160</name>
</gene>
<name>A0A317FNW0_9PROT</name>
<protein>
    <submittedName>
        <fullName evidence="2">Amidohydrolase</fullName>
    </submittedName>
</protein>
<feature type="domain" description="Amidohydrolase 3" evidence="1">
    <location>
        <begin position="37"/>
        <end position="528"/>
    </location>
</feature>
<sequence>MNDAAPTAEAVAVRGGRILAVGSRAQVEATRGPGTRMVNLEGRTMLPGFVDPHGHVVMVGLQAVGANLLAAPDGEANDIPALIRILREWAQRNEAAVRRYGLIFGFGYDDSQLKERRHPTREELDQVSTEVPVLIIHTSSHLAAANSKALEKVGITAATPDPTGGVFRRRDGSREPNGVMEENAMIAAAGPLLGALDEPAWLSMIRAGSEFYASFGYTTCQEGRAMGPTLANLAKAADRGLLAVDVVAYPDILGAADQLGGALHGRSYRNRLRVGGAKISLDGSPQGKTAWLSRPYHVIPEGLPPDYRGLQTAPTEATIAAFSRCYERGWQIMAHANGDAAIDLMIAAAREATRRHGPGDRRPVLIHGQTLREDQVDQLRELGIFPALFPMHTFYWGDWHRDSVLGPERAENISPTGWLMSRGMMFTSHHDAPVARPDSMRVLSATVTRRSRSGDIIGPRHRVPVATALKAMTIWAAHQHFEEAAKGSIEVGKLADFVILSGNPMTVDPERLADLKVTQTIKEGTSVHRA</sequence>
<dbReference type="SUPFAM" id="SSF51556">
    <property type="entry name" value="Metallo-dependent hydrolases"/>
    <property type="match status" value="1"/>
</dbReference>
<organism evidence="2 3">
    <name type="scientific">Falsiroseomonas bella</name>
    <dbReference type="NCBI Taxonomy" id="2184016"/>
    <lineage>
        <taxon>Bacteria</taxon>
        <taxon>Pseudomonadati</taxon>
        <taxon>Pseudomonadota</taxon>
        <taxon>Alphaproteobacteria</taxon>
        <taxon>Acetobacterales</taxon>
        <taxon>Roseomonadaceae</taxon>
        <taxon>Falsiroseomonas</taxon>
    </lineage>
</organism>
<dbReference type="InterPro" id="IPR032466">
    <property type="entry name" value="Metal_Hydrolase"/>
</dbReference>
<dbReference type="OrthoDB" id="9811399at2"/>
<dbReference type="InterPro" id="IPR011059">
    <property type="entry name" value="Metal-dep_hydrolase_composite"/>
</dbReference>
<reference evidence="3" key="1">
    <citation type="submission" date="2018-05" db="EMBL/GenBank/DDBJ databases">
        <authorList>
            <person name="Du Z."/>
            <person name="Wang X."/>
        </authorList>
    </citation>
    <scope>NUCLEOTIDE SEQUENCE [LARGE SCALE GENOMIC DNA]</scope>
    <source>
        <strain evidence="3">CQN31</strain>
    </source>
</reference>
<dbReference type="Gene3D" id="3.10.310.70">
    <property type="match status" value="1"/>
</dbReference>
<comment type="caution">
    <text evidence="2">The sequence shown here is derived from an EMBL/GenBank/DDBJ whole genome shotgun (WGS) entry which is preliminary data.</text>
</comment>
<dbReference type="GO" id="GO:0016810">
    <property type="term" value="F:hydrolase activity, acting on carbon-nitrogen (but not peptide) bonds"/>
    <property type="evidence" value="ECO:0007669"/>
    <property type="project" value="InterPro"/>
</dbReference>
<dbReference type="SUPFAM" id="SSF51338">
    <property type="entry name" value="Composite domain of metallo-dependent hydrolases"/>
    <property type="match status" value="1"/>
</dbReference>
<proteinExistence type="predicted"/>
<dbReference type="Gene3D" id="2.30.40.10">
    <property type="entry name" value="Urease, subunit C, domain 1"/>
    <property type="match status" value="1"/>
</dbReference>
<dbReference type="InterPro" id="IPR033932">
    <property type="entry name" value="YtcJ-like"/>
</dbReference>
<evidence type="ECO:0000313" key="2">
    <source>
        <dbReference type="EMBL" id="PWS39316.1"/>
    </source>
</evidence>
<dbReference type="PANTHER" id="PTHR22642">
    <property type="entry name" value="IMIDAZOLONEPROPIONASE"/>
    <property type="match status" value="1"/>
</dbReference>